<dbReference type="Gene3D" id="3.30.230.10">
    <property type="match status" value="1"/>
</dbReference>
<dbReference type="NCBIfam" id="TIGR00131">
    <property type="entry name" value="gal_kin"/>
    <property type="match status" value="1"/>
</dbReference>
<gene>
    <name evidence="11" type="primary">galK_16</name>
    <name evidence="11" type="ORF">SDC9_127832</name>
</gene>
<dbReference type="GO" id="GO:0004335">
    <property type="term" value="F:galactokinase activity"/>
    <property type="evidence" value="ECO:0007669"/>
    <property type="project" value="UniProtKB-EC"/>
</dbReference>
<dbReference type="FunFam" id="3.30.70.890:FF:000001">
    <property type="entry name" value="Galactokinase"/>
    <property type="match status" value="1"/>
</dbReference>
<dbReference type="EC" id="2.7.1.6" evidence="11"/>
<dbReference type="SUPFAM" id="SSF55060">
    <property type="entry name" value="GHMP Kinase, C-terminal domain"/>
    <property type="match status" value="1"/>
</dbReference>
<dbReference type="InterPro" id="IPR006203">
    <property type="entry name" value="GHMP_knse_ATP-bd_CS"/>
</dbReference>
<dbReference type="PRINTS" id="PR00959">
    <property type="entry name" value="MEVGALKINASE"/>
</dbReference>
<dbReference type="InterPro" id="IPR006206">
    <property type="entry name" value="Mevalonate/galactokinase"/>
</dbReference>
<evidence type="ECO:0000259" key="10">
    <source>
        <dbReference type="Pfam" id="PF08544"/>
    </source>
</evidence>
<reference evidence="11" key="1">
    <citation type="submission" date="2019-08" db="EMBL/GenBank/DDBJ databases">
        <authorList>
            <person name="Kucharzyk K."/>
            <person name="Murdoch R.W."/>
            <person name="Higgins S."/>
            <person name="Loffler F."/>
        </authorList>
    </citation>
    <scope>NUCLEOTIDE SEQUENCE</scope>
</reference>
<keyword evidence="6" id="KW-0067">ATP-binding</keyword>
<dbReference type="GO" id="GO:0006012">
    <property type="term" value="P:galactose metabolic process"/>
    <property type="evidence" value="ECO:0007669"/>
    <property type="project" value="InterPro"/>
</dbReference>
<evidence type="ECO:0000256" key="1">
    <source>
        <dbReference type="ARBA" id="ARBA00006566"/>
    </source>
</evidence>
<dbReference type="InterPro" id="IPR006204">
    <property type="entry name" value="GHMP_kinase_N_dom"/>
</dbReference>
<sequence length="277" mass="31079">MDILISGNLPNGAGLSSSASLEILMALIISNLFNEGKIDKFTLIKAAHRAEGEYVGVNCGIMDQFAVCMGKKNSAILLHCGSLKHEYAKFLLGDYSLVIMNTNKQRNLNKSKYNERREECGEALKIIKRNKNIGSLCNLTIENYEELESLIKDEGIRKRAKHVVYENDRVKRAYEYIRNDKIEEFSKLLIESHESLKNLYEVTGKELDTIVEEALAFESCIGAKMTGAGFGGCAIAIVLKDRVNDFIEKIGRKYRTEIGYYANFYITGSGEGALEIF</sequence>
<evidence type="ECO:0000256" key="7">
    <source>
        <dbReference type="ARBA" id="ARBA00022842"/>
    </source>
</evidence>
<dbReference type="EMBL" id="VSSQ01030301">
    <property type="protein sequence ID" value="MPM80782.1"/>
    <property type="molecule type" value="Genomic_DNA"/>
</dbReference>
<keyword evidence="2 11" id="KW-0808">Transferase</keyword>
<evidence type="ECO:0000256" key="3">
    <source>
        <dbReference type="ARBA" id="ARBA00022723"/>
    </source>
</evidence>
<keyword evidence="7" id="KW-0460">Magnesium</keyword>
<dbReference type="Gene3D" id="3.30.70.890">
    <property type="entry name" value="GHMP kinase, C-terminal domain"/>
    <property type="match status" value="1"/>
</dbReference>
<dbReference type="GO" id="GO:0046872">
    <property type="term" value="F:metal ion binding"/>
    <property type="evidence" value="ECO:0007669"/>
    <property type="project" value="UniProtKB-KW"/>
</dbReference>
<dbReference type="InterPro" id="IPR036554">
    <property type="entry name" value="GHMP_kinase_C_sf"/>
</dbReference>
<dbReference type="Pfam" id="PF08544">
    <property type="entry name" value="GHMP_kinases_C"/>
    <property type="match status" value="1"/>
</dbReference>
<dbReference type="PIRSF" id="PIRSF000530">
    <property type="entry name" value="Galactokinase"/>
    <property type="match status" value="1"/>
</dbReference>
<dbReference type="GO" id="GO:0005829">
    <property type="term" value="C:cytosol"/>
    <property type="evidence" value="ECO:0007669"/>
    <property type="project" value="TreeGrafter"/>
</dbReference>
<organism evidence="11">
    <name type="scientific">bioreactor metagenome</name>
    <dbReference type="NCBI Taxonomy" id="1076179"/>
    <lineage>
        <taxon>unclassified sequences</taxon>
        <taxon>metagenomes</taxon>
        <taxon>ecological metagenomes</taxon>
    </lineage>
</organism>
<evidence type="ECO:0000256" key="6">
    <source>
        <dbReference type="ARBA" id="ARBA00022840"/>
    </source>
</evidence>
<evidence type="ECO:0000256" key="4">
    <source>
        <dbReference type="ARBA" id="ARBA00022741"/>
    </source>
</evidence>
<comment type="similarity">
    <text evidence="1">Belongs to the GHMP kinase family. GalK subfamily.</text>
</comment>
<dbReference type="PANTHER" id="PTHR10457:SF7">
    <property type="entry name" value="GALACTOKINASE-RELATED"/>
    <property type="match status" value="1"/>
</dbReference>
<accession>A0A645CVQ1</accession>
<dbReference type="InterPro" id="IPR020568">
    <property type="entry name" value="Ribosomal_Su5_D2-typ_SF"/>
</dbReference>
<feature type="domain" description="GHMP kinase N-terminal" evidence="9">
    <location>
        <begin position="1"/>
        <end position="71"/>
    </location>
</feature>
<protein>
    <submittedName>
        <fullName evidence="11">Galactokinase</fullName>
        <ecNumber evidence="11">2.7.1.6</ecNumber>
    </submittedName>
</protein>
<dbReference type="InterPro" id="IPR000705">
    <property type="entry name" value="Galactokinase"/>
</dbReference>
<keyword evidence="5 11" id="KW-0418">Kinase</keyword>
<dbReference type="InterPro" id="IPR013750">
    <property type="entry name" value="GHMP_kinase_C_dom"/>
</dbReference>
<dbReference type="GO" id="GO:0005524">
    <property type="term" value="F:ATP binding"/>
    <property type="evidence" value="ECO:0007669"/>
    <property type="project" value="UniProtKB-KW"/>
</dbReference>
<evidence type="ECO:0000256" key="2">
    <source>
        <dbReference type="ARBA" id="ARBA00022679"/>
    </source>
</evidence>
<evidence type="ECO:0000256" key="8">
    <source>
        <dbReference type="ARBA" id="ARBA00023277"/>
    </source>
</evidence>
<dbReference type="PANTHER" id="PTHR10457">
    <property type="entry name" value="MEVALONATE KINASE/GALACTOKINASE"/>
    <property type="match status" value="1"/>
</dbReference>
<proteinExistence type="inferred from homology"/>
<keyword evidence="8" id="KW-0119">Carbohydrate metabolism</keyword>
<dbReference type="Pfam" id="PF00288">
    <property type="entry name" value="GHMP_kinases_N"/>
    <property type="match status" value="1"/>
</dbReference>
<dbReference type="SUPFAM" id="SSF54211">
    <property type="entry name" value="Ribosomal protein S5 domain 2-like"/>
    <property type="match status" value="1"/>
</dbReference>
<keyword evidence="4" id="KW-0547">Nucleotide-binding</keyword>
<feature type="domain" description="GHMP kinase C-terminal" evidence="10">
    <location>
        <begin position="175"/>
        <end position="255"/>
    </location>
</feature>
<dbReference type="AlphaFoldDB" id="A0A645CVQ1"/>
<keyword evidence="3" id="KW-0479">Metal-binding</keyword>
<name>A0A645CVQ1_9ZZZZ</name>
<dbReference type="InterPro" id="IPR014721">
    <property type="entry name" value="Ribsml_uS5_D2-typ_fold_subgr"/>
</dbReference>
<comment type="caution">
    <text evidence="11">The sequence shown here is derived from an EMBL/GenBank/DDBJ whole genome shotgun (WGS) entry which is preliminary data.</text>
</comment>
<dbReference type="PROSITE" id="PS00627">
    <property type="entry name" value="GHMP_KINASES_ATP"/>
    <property type="match status" value="1"/>
</dbReference>
<evidence type="ECO:0000256" key="5">
    <source>
        <dbReference type="ARBA" id="ARBA00022777"/>
    </source>
</evidence>
<evidence type="ECO:0000313" key="11">
    <source>
        <dbReference type="EMBL" id="MPM80782.1"/>
    </source>
</evidence>
<evidence type="ECO:0000259" key="9">
    <source>
        <dbReference type="Pfam" id="PF00288"/>
    </source>
</evidence>